<dbReference type="PROSITE" id="PS51669">
    <property type="entry name" value="4FE4S_MOW_BIS_MGD"/>
    <property type="match status" value="1"/>
</dbReference>
<dbReference type="InterPro" id="IPR006655">
    <property type="entry name" value="Mopterin_OxRdtase_prok_CS"/>
</dbReference>
<keyword evidence="6" id="KW-0732">Signal</keyword>
<protein>
    <recommendedName>
        <fullName evidence="10">4Fe-4S Mo/W bis-MGD-type domain-containing protein</fullName>
    </recommendedName>
</protein>
<keyword evidence="5" id="KW-0479">Metal-binding</keyword>
<keyword evidence="8" id="KW-0408">Iron</keyword>
<dbReference type="Gene3D" id="3.30.200.210">
    <property type="match status" value="1"/>
</dbReference>
<evidence type="ECO:0000256" key="3">
    <source>
        <dbReference type="ARBA" id="ARBA00022485"/>
    </source>
</evidence>
<dbReference type="GO" id="GO:0043546">
    <property type="term" value="F:molybdopterin cofactor binding"/>
    <property type="evidence" value="ECO:0007669"/>
    <property type="project" value="InterPro"/>
</dbReference>
<gene>
    <name evidence="11" type="ORF">DRJ31_07090</name>
</gene>
<evidence type="ECO:0000256" key="1">
    <source>
        <dbReference type="ARBA" id="ARBA00001942"/>
    </source>
</evidence>
<comment type="caution">
    <text evidence="11">The sequence shown here is derived from an EMBL/GenBank/DDBJ whole genome shotgun (WGS) entry which is preliminary data.</text>
</comment>
<dbReference type="SUPFAM" id="SSF50692">
    <property type="entry name" value="ADC-like"/>
    <property type="match status" value="1"/>
</dbReference>
<dbReference type="GO" id="GO:0016491">
    <property type="term" value="F:oxidoreductase activity"/>
    <property type="evidence" value="ECO:0007669"/>
    <property type="project" value="UniProtKB-KW"/>
</dbReference>
<name>A0A497EMR3_9CREN</name>
<dbReference type="PANTHER" id="PTHR43742:SF9">
    <property type="entry name" value="TETRATHIONATE REDUCTASE SUBUNIT A"/>
    <property type="match status" value="1"/>
</dbReference>
<evidence type="ECO:0000256" key="2">
    <source>
        <dbReference type="ARBA" id="ARBA00010312"/>
    </source>
</evidence>
<dbReference type="AlphaFoldDB" id="A0A497EMR3"/>
<reference evidence="11 12" key="1">
    <citation type="submission" date="2018-06" db="EMBL/GenBank/DDBJ databases">
        <title>Extensive metabolic versatility and redundancy in microbially diverse, dynamic hydrothermal sediments.</title>
        <authorList>
            <person name="Dombrowski N."/>
            <person name="Teske A."/>
            <person name="Baker B.J."/>
        </authorList>
    </citation>
    <scope>NUCLEOTIDE SEQUENCE [LARGE SCALE GENOMIC DNA]</scope>
    <source>
        <strain evidence="11">B66_G16</strain>
    </source>
</reference>
<dbReference type="GO" id="GO:0051539">
    <property type="term" value="F:4 iron, 4 sulfur cluster binding"/>
    <property type="evidence" value="ECO:0007669"/>
    <property type="project" value="UniProtKB-KW"/>
</dbReference>
<dbReference type="InterPro" id="IPR006657">
    <property type="entry name" value="MoPterin_dinucl-bd_dom"/>
</dbReference>
<evidence type="ECO:0000256" key="5">
    <source>
        <dbReference type="ARBA" id="ARBA00022723"/>
    </source>
</evidence>
<dbReference type="SMART" id="SM00926">
    <property type="entry name" value="Molybdop_Fe4S4"/>
    <property type="match status" value="1"/>
</dbReference>
<dbReference type="GO" id="GO:0046872">
    <property type="term" value="F:metal ion binding"/>
    <property type="evidence" value="ECO:0007669"/>
    <property type="project" value="UniProtKB-KW"/>
</dbReference>
<evidence type="ECO:0000313" key="11">
    <source>
        <dbReference type="EMBL" id="RLE48507.1"/>
    </source>
</evidence>
<proteinExistence type="inferred from homology"/>
<dbReference type="PANTHER" id="PTHR43742">
    <property type="entry name" value="TRIMETHYLAMINE-N-OXIDE REDUCTASE"/>
    <property type="match status" value="1"/>
</dbReference>
<dbReference type="Pfam" id="PF00384">
    <property type="entry name" value="Molybdopterin"/>
    <property type="match status" value="1"/>
</dbReference>
<dbReference type="InterPro" id="IPR006311">
    <property type="entry name" value="TAT_signal"/>
</dbReference>
<evidence type="ECO:0000313" key="12">
    <source>
        <dbReference type="Proteomes" id="UP000278475"/>
    </source>
</evidence>
<dbReference type="InterPro" id="IPR006656">
    <property type="entry name" value="Mopterin_OxRdtase"/>
</dbReference>
<evidence type="ECO:0000256" key="6">
    <source>
        <dbReference type="ARBA" id="ARBA00022729"/>
    </source>
</evidence>
<dbReference type="PROSITE" id="PS00490">
    <property type="entry name" value="MOLYBDOPTERIN_PROK_2"/>
    <property type="match status" value="1"/>
</dbReference>
<dbReference type="Pfam" id="PF01568">
    <property type="entry name" value="Molydop_binding"/>
    <property type="match status" value="1"/>
</dbReference>
<keyword evidence="4" id="KW-0500">Molybdenum</keyword>
<feature type="domain" description="4Fe-4S Mo/W bis-MGD-type" evidence="10">
    <location>
        <begin position="43"/>
        <end position="100"/>
    </location>
</feature>
<evidence type="ECO:0000259" key="10">
    <source>
        <dbReference type="PROSITE" id="PS51669"/>
    </source>
</evidence>
<comment type="similarity">
    <text evidence="2">Belongs to the prokaryotic molybdopterin-containing oxidoreductase family.</text>
</comment>
<dbReference type="Proteomes" id="UP000278475">
    <property type="component" value="Unassembled WGS sequence"/>
</dbReference>
<dbReference type="InterPro" id="IPR009010">
    <property type="entry name" value="Asp_de-COase-like_dom_sf"/>
</dbReference>
<evidence type="ECO:0000256" key="4">
    <source>
        <dbReference type="ARBA" id="ARBA00022505"/>
    </source>
</evidence>
<dbReference type="InterPro" id="IPR050612">
    <property type="entry name" value="Prok_Mopterin_Oxidored"/>
</dbReference>
<evidence type="ECO:0000256" key="8">
    <source>
        <dbReference type="ARBA" id="ARBA00023004"/>
    </source>
</evidence>
<dbReference type="InterPro" id="IPR006963">
    <property type="entry name" value="Mopterin_OxRdtase_4Fe-4S_dom"/>
</dbReference>
<sequence>MEVSRRDFLKTLGLSCAALMLHETGFSHFVPLAKARISLLDSAAYVPTICGMCPSCCSITARVKGGRVERILGNPNGYPTNRGRVCARGEMGIYRLYHPDRLKYPLVRAGGERGEWVFKKAEWSHLVQIMAKHLREKIERGEGPKIAAIGGWVAWDHYAPFVLATLHTLGTTNFTIVPMTGCLLPKTVGWTTSIGLGAHFQFITDYDNVKYLIVVKRNVAGSLAVPHGCRFGPNLGKFKLVVLDPRLSETAAKADEWIPIKPGTDLAFLLAMMNVIVNEGLYDVGYLARYTNAPMLVKKSGDPYKIYEDKDRGRHEYYVWDEALGKAVPHGAATSPALEGVFTVDGEEVITAFALFKEKIKEYTPAWAEEITDVPAETIERIAREFATTRPSAIDTGWHDPKHVNSALIWRAAGLLNALVGSVCREGGILFSASGVEASKGMWWKMFLKPESDALSQWLKSKGVIAYPFGWAYQAFYDLLTGKFEYKVNGKPVPGKWTLIILGANPMRSQMDPKKWEEAFKSDNVEVIVDIDIMPSDTTPYADIILPDCTYLEREDFIYEAEYVPTVAFMSRFKASEPLYDCMPFEAMAIELMKAMGNEYYEKFFNILGSLLKVDPEALMRGYESEGLVGLKKAQAEAYGISYYKLMQDGYVVVKDESYVREENLKVLEEGLLATPSGRIEFYSLILKHLGQDPFIGWIPPMTFNKADPSQGIFYLLYGKAPTMVHTSTGDNPLLQRVTDESFFKVWMNKSTASTLGLKDGQVVYLESLGTNEKIACKLHLTNGIRPDCVYVAPAFGQESPMFTFKPGGIPFNKLVPLQWGPVVGGVLTEEVLVKVVGL</sequence>
<keyword evidence="7" id="KW-0560">Oxidoreductase</keyword>
<comment type="cofactor">
    <cofactor evidence="1">
        <name>Mo-bis(molybdopterin guanine dinucleotide)</name>
        <dbReference type="ChEBI" id="CHEBI:60539"/>
    </cofactor>
</comment>
<organism evidence="11 12">
    <name type="scientific">Thermoproteota archaeon</name>
    <dbReference type="NCBI Taxonomy" id="2056631"/>
    <lineage>
        <taxon>Archaea</taxon>
        <taxon>Thermoproteota</taxon>
    </lineage>
</organism>
<dbReference type="EMBL" id="QMQV01000071">
    <property type="protein sequence ID" value="RLE48507.1"/>
    <property type="molecule type" value="Genomic_DNA"/>
</dbReference>
<dbReference type="Gene3D" id="3.40.50.740">
    <property type="match status" value="1"/>
</dbReference>
<keyword evidence="9" id="KW-0411">Iron-sulfur</keyword>
<keyword evidence="3" id="KW-0004">4Fe-4S</keyword>
<dbReference type="SUPFAM" id="SSF53706">
    <property type="entry name" value="Formate dehydrogenase/DMSO reductase, domains 1-3"/>
    <property type="match status" value="1"/>
</dbReference>
<dbReference type="Gene3D" id="3.40.228.10">
    <property type="entry name" value="Dimethylsulfoxide Reductase, domain 2"/>
    <property type="match status" value="1"/>
</dbReference>
<dbReference type="PROSITE" id="PS51318">
    <property type="entry name" value="TAT"/>
    <property type="match status" value="1"/>
</dbReference>
<evidence type="ECO:0000256" key="7">
    <source>
        <dbReference type="ARBA" id="ARBA00023002"/>
    </source>
</evidence>
<evidence type="ECO:0000256" key="9">
    <source>
        <dbReference type="ARBA" id="ARBA00023014"/>
    </source>
</evidence>
<dbReference type="Pfam" id="PF04879">
    <property type="entry name" value="Molybdop_Fe4S4"/>
    <property type="match status" value="1"/>
</dbReference>
<dbReference type="Gene3D" id="2.40.40.20">
    <property type="match status" value="1"/>
</dbReference>
<accession>A0A497EMR3</accession>